<reference evidence="2 3" key="1">
    <citation type="submission" date="2021-01" db="EMBL/GenBank/DDBJ databases">
        <title>Whole genome shotgun sequence of Actinoplanes durhamensis NBRC 14914.</title>
        <authorList>
            <person name="Komaki H."/>
            <person name="Tamura T."/>
        </authorList>
    </citation>
    <scope>NUCLEOTIDE SEQUENCE [LARGE SCALE GENOMIC DNA]</scope>
    <source>
        <strain evidence="2 3">NBRC 14914</strain>
    </source>
</reference>
<evidence type="ECO:0000256" key="1">
    <source>
        <dbReference type="SAM" id="MobiDB-lite"/>
    </source>
</evidence>
<dbReference type="Proteomes" id="UP000637628">
    <property type="component" value="Unassembled WGS sequence"/>
</dbReference>
<proteinExistence type="predicted"/>
<accession>A0ABQ3YVJ4</accession>
<keyword evidence="3" id="KW-1185">Reference proteome</keyword>
<sequence length="105" mass="11049">MDPRSWIPGRHHVSRNCSHGFGRTSRRSGGYSKIDWGRAGPGRAGPEPGRAGPEPGRPGAGAIDFAEVGASPRRPAAEIQGNGLSSRAQGPDIKKIETLTRAQTP</sequence>
<name>A0ABQ3YVJ4_9ACTN</name>
<evidence type="ECO:0000313" key="2">
    <source>
        <dbReference type="EMBL" id="GIE01608.1"/>
    </source>
</evidence>
<feature type="compositionally biased region" description="Low complexity" evidence="1">
    <location>
        <begin position="44"/>
        <end position="54"/>
    </location>
</feature>
<evidence type="ECO:0000313" key="3">
    <source>
        <dbReference type="Proteomes" id="UP000637628"/>
    </source>
</evidence>
<dbReference type="EMBL" id="BOML01000023">
    <property type="protein sequence ID" value="GIE01608.1"/>
    <property type="molecule type" value="Genomic_DNA"/>
</dbReference>
<gene>
    <name evidence="2" type="ORF">Adu01nite_29580</name>
</gene>
<organism evidence="2 3">
    <name type="scientific">Paractinoplanes durhamensis</name>
    <dbReference type="NCBI Taxonomy" id="113563"/>
    <lineage>
        <taxon>Bacteria</taxon>
        <taxon>Bacillati</taxon>
        <taxon>Actinomycetota</taxon>
        <taxon>Actinomycetes</taxon>
        <taxon>Micromonosporales</taxon>
        <taxon>Micromonosporaceae</taxon>
        <taxon>Paractinoplanes</taxon>
    </lineage>
</organism>
<comment type="caution">
    <text evidence="2">The sequence shown here is derived from an EMBL/GenBank/DDBJ whole genome shotgun (WGS) entry which is preliminary data.</text>
</comment>
<feature type="region of interest" description="Disordered" evidence="1">
    <location>
        <begin position="1"/>
        <end position="105"/>
    </location>
</feature>
<protein>
    <submittedName>
        <fullName evidence="2">Uncharacterized protein</fullName>
    </submittedName>
</protein>